<proteinExistence type="predicted"/>
<evidence type="ECO:0000313" key="1">
    <source>
        <dbReference type="EMBL" id="SVB05915.1"/>
    </source>
</evidence>
<reference evidence="1" key="1">
    <citation type="submission" date="2018-05" db="EMBL/GenBank/DDBJ databases">
        <authorList>
            <person name="Lanie J.A."/>
            <person name="Ng W.-L."/>
            <person name="Kazmierczak K.M."/>
            <person name="Andrzejewski T.M."/>
            <person name="Davidsen T.M."/>
            <person name="Wayne K.J."/>
            <person name="Tettelin H."/>
            <person name="Glass J.I."/>
            <person name="Rusch D."/>
            <person name="Podicherti R."/>
            <person name="Tsui H.-C.T."/>
            <person name="Winkler M.E."/>
        </authorList>
    </citation>
    <scope>NUCLEOTIDE SEQUENCE</scope>
</reference>
<evidence type="ECO:0008006" key="2">
    <source>
        <dbReference type="Google" id="ProtNLM"/>
    </source>
</evidence>
<feature type="non-terminal residue" evidence="1">
    <location>
        <position position="270"/>
    </location>
</feature>
<name>A0A382AWK0_9ZZZZ</name>
<feature type="non-terminal residue" evidence="1">
    <location>
        <position position="1"/>
    </location>
</feature>
<dbReference type="Pfam" id="PF16119">
    <property type="entry name" value="DUF4835"/>
    <property type="match status" value="1"/>
</dbReference>
<organism evidence="1">
    <name type="scientific">marine metagenome</name>
    <dbReference type="NCBI Taxonomy" id="408172"/>
    <lineage>
        <taxon>unclassified sequences</taxon>
        <taxon>metagenomes</taxon>
        <taxon>ecological metagenomes</taxon>
    </lineage>
</organism>
<dbReference type="AlphaFoldDB" id="A0A382AWK0"/>
<accession>A0A382AWK0</accession>
<dbReference type="InterPro" id="IPR032274">
    <property type="entry name" value="DUF4835"/>
</dbReference>
<sequence>MVNGYSFLFVFIFSWSFVKAQFGSVDVNFDDQLLRSDEKQIILPLQDDIRRFFLNRTWVESYSDLQIPLHIHFVFEGVTAKGNERMFNLQALISNGRDLRFFDKNIQFYYNSGTSLYFDPVLFEPLSGFLAYYGYLILAGEIDTYEPNGGNNAYEMARGIAHSGVASEYNKGWSDRMLNVDDLTRNLGLRKARLAWYIALDLFKEGDMEGTLEELDNMLDGIDQSFKDIGRDNNTQYFLKVYSDEITMIMTMLGRRGMLKDMRELDPDRR</sequence>
<gene>
    <name evidence="1" type="ORF">METZ01_LOCUS158769</name>
</gene>
<dbReference type="EMBL" id="UINC01027150">
    <property type="protein sequence ID" value="SVB05915.1"/>
    <property type="molecule type" value="Genomic_DNA"/>
</dbReference>
<protein>
    <recommendedName>
        <fullName evidence="2">DUF4835 domain-containing protein</fullName>
    </recommendedName>
</protein>